<dbReference type="InterPro" id="IPR003034">
    <property type="entry name" value="SAP_dom"/>
</dbReference>
<evidence type="ECO:0000256" key="1">
    <source>
        <dbReference type="SAM" id="MobiDB-lite"/>
    </source>
</evidence>
<dbReference type="KEGG" id="mbr:MONBRDRAFT_13047"/>
<dbReference type="GeneID" id="5896242"/>
<dbReference type="Pfam" id="PF02037">
    <property type="entry name" value="SAP"/>
    <property type="match status" value="1"/>
</dbReference>
<keyword evidence="4" id="KW-1185">Reference proteome</keyword>
<evidence type="ECO:0000313" key="3">
    <source>
        <dbReference type="EMBL" id="EDQ84212.1"/>
    </source>
</evidence>
<dbReference type="PROSITE" id="PS50800">
    <property type="entry name" value="SAP"/>
    <property type="match status" value="1"/>
</dbReference>
<dbReference type="Proteomes" id="UP000001357">
    <property type="component" value="Unassembled WGS sequence"/>
</dbReference>
<feature type="domain" description="SAP" evidence="2">
    <location>
        <begin position="513"/>
        <end position="547"/>
    </location>
</feature>
<gene>
    <name evidence="3" type="ORF">MONBRDRAFT_13047</name>
</gene>
<name>A9VE38_MONBE</name>
<dbReference type="GO" id="GO:0003677">
    <property type="term" value="F:DNA binding"/>
    <property type="evidence" value="ECO:0000318"/>
    <property type="project" value="GO_Central"/>
</dbReference>
<organism evidence="3 4">
    <name type="scientific">Monosiga brevicollis</name>
    <name type="common">Choanoflagellate</name>
    <dbReference type="NCBI Taxonomy" id="81824"/>
    <lineage>
        <taxon>Eukaryota</taxon>
        <taxon>Choanoflagellata</taxon>
        <taxon>Craspedida</taxon>
        <taxon>Salpingoecidae</taxon>
        <taxon>Monosiga</taxon>
    </lineage>
</organism>
<accession>A9VE38</accession>
<protein>
    <recommendedName>
        <fullName evidence="2">SAP domain-containing protein</fullName>
    </recommendedName>
</protein>
<evidence type="ECO:0000313" key="4">
    <source>
        <dbReference type="Proteomes" id="UP000001357"/>
    </source>
</evidence>
<feature type="compositionally biased region" description="Polar residues" evidence="1">
    <location>
        <begin position="342"/>
        <end position="356"/>
    </location>
</feature>
<dbReference type="EMBL" id="CH991594">
    <property type="protein sequence ID" value="EDQ84212.1"/>
    <property type="molecule type" value="Genomic_DNA"/>
</dbReference>
<sequence length="704" mass="78205">MSLPLYGVSRCEFEAARGRRRRGDVIHDGRQLCTKAERVILANWLSTMSDLRSSRTRSQSTLAICEILQVRERALQDQTRLQPVIADSIAPLSAPERKLLRQKEAYDLSPAEAVRPTISLSRIWGVDEMPGLRTGLGTTQVYTSMARREDAGVVRGRTHNEPVTAVLAICMDGDMAPPMMIHARRALSPRAIGPAQLPSTVASDASFDHFMICSTHSGYINRRLFVAFCRRLRAYIGDQEPLLLLSDGHTTRIDADVVAYLRTINIFLLVIPPNTSHALAPSDQWHCYIHQKRRDLCLLTTGVVYGHAPTLDEEIQALYRAINVQREYPSRIQSAFRHAGLSKTSRGTEHMSSQPRLSRAHSPNPRRRVTTEGSTTPSHIRHASREIDEDMPRTPTPPSSDSTPFSSSMSTPRKIAKARSLSKACERLQGVVSQLQHALDSSRVALTNLQVDLSPRLQIPTPRRGSRRSQVWGGLSWGDSALRLEQQQQARRHHVRRNQRHASEADLCAALGVHRITISALKAACRDRRLSSTGSRADLISRVRGSLGLQSPDTAFSHAEQVQGFTEQDPVRDTAASSASIPPTMASTPLTSSDTGMSQETEDPVLADTNTASTMHLSVNPDECGSNEYHLAHNAPADFAFWLRPIPANTLLSSREEQDHNPSTLAAMEMVQPDPLEMQQIIERLDDGCRRHRDHMAALKRPHT</sequence>
<dbReference type="GO" id="GO:0005634">
    <property type="term" value="C:nucleus"/>
    <property type="evidence" value="ECO:0000318"/>
    <property type="project" value="GO_Central"/>
</dbReference>
<feature type="region of interest" description="Disordered" evidence="1">
    <location>
        <begin position="561"/>
        <end position="601"/>
    </location>
</feature>
<feature type="compositionally biased region" description="Polar residues" evidence="1">
    <location>
        <begin position="575"/>
        <end position="599"/>
    </location>
</feature>
<proteinExistence type="predicted"/>
<feature type="compositionally biased region" description="Basic and acidic residues" evidence="1">
    <location>
        <begin position="383"/>
        <end position="392"/>
    </location>
</feature>
<evidence type="ECO:0000259" key="2">
    <source>
        <dbReference type="PROSITE" id="PS50800"/>
    </source>
</evidence>
<dbReference type="AlphaFoldDB" id="A9VE38"/>
<dbReference type="InParanoid" id="A9VE38"/>
<dbReference type="SMART" id="SM00513">
    <property type="entry name" value="SAP"/>
    <property type="match status" value="1"/>
</dbReference>
<dbReference type="RefSeq" id="XP_001751000.1">
    <property type="nucleotide sequence ID" value="XM_001750948.1"/>
</dbReference>
<feature type="compositionally biased region" description="Low complexity" evidence="1">
    <location>
        <begin position="399"/>
        <end position="412"/>
    </location>
</feature>
<reference evidence="3 4" key="1">
    <citation type="journal article" date="2008" name="Nature">
        <title>The genome of the choanoflagellate Monosiga brevicollis and the origin of metazoans.</title>
        <authorList>
            <consortium name="JGI Sequencing"/>
            <person name="King N."/>
            <person name="Westbrook M.J."/>
            <person name="Young S.L."/>
            <person name="Kuo A."/>
            <person name="Abedin M."/>
            <person name="Chapman J."/>
            <person name="Fairclough S."/>
            <person name="Hellsten U."/>
            <person name="Isogai Y."/>
            <person name="Letunic I."/>
            <person name="Marr M."/>
            <person name="Pincus D."/>
            <person name="Putnam N."/>
            <person name="Rokas A."/>
            <person name="Wright K.J."/>
            <person name="Zuzow R."/>
            <person name="Dirks W."/>
            <person name="Good M."/>
            <person name="Goodstein D."/>
            <person name="Lemons D."/>
            <person name="Li W."/>
            <person name="Lyons J.B."/>
            <person name="Morris A."/>
            <person name="Nichols S."/>
            <person name="Richter D.J."/>
            <person name="Salamov A."/>
            <person name="Bork P."/>
            <person name="Lim W.A."/>
            <person name="Manning G."/>
            <person name="Miller W.T."/>
            <person name="McGinnis W."/>
            <person name="Shapiro H."/>
            <person name="Tjian R."/>
            <person name="Grigoriev I.V."/>
            <person name="Rokhsar D."/>
        </authorList>
    </citation>
    <scope>NUCLEOTIDE SEQUENCE [LARGE SCALE GENOMIC DNA]</scope>
    <source>
        <strain evidence="4">MX1 / ATCC 50154</strain>
    </source>
</reference>
<feature type="region of interest" description="Disordered" evidence="1">
    <location>
        <begin position="337"/>
        <end position="412"/>
    </location>
</feature>